<evidence type="ECO:0000259" key="2">
    <source>
        <dbReference type="Pfam" id="PF21320"/>
    </source>
</evidence>
<dbReference type="Gene3D" id="1.10.10.10">
    <property type="entry name" value="Winged helix-like DNA-binding domain superfamily/Winged helix DNA-binding domain"/>
    <property type="match status" value="1"/>
</dbReference>
<dbReference type="PANTHER" id="PTHR45128">
    <property type="entry name" value="METHYLTRANSFERASE TYPE 11"/>
    <property type="match status" value="1"/>
</dbReference>
<evidence type="ECO:0000313" key="4">
    <source>
        <dbReference type="Proteomes" id="UP001597102"/>
    </source>
</evidence>
<dbReference type="InterPro" id="IPR053173">
    <property type="entry name" value="SAM-binding_MTase"/>
</dbReference>
<comment type="caution">
    <text evidence="3">The sequence shown here is derived from an EMBL/GenBank/DDBJ whole genome shotgun (WGS) entry which is preliminary data.</text>
</comment>
<keyword evidence="3" id="KW-0489">Methyltransferase</keyword>
<dbReference type="InterPro" id="IPR025714">
    <property type="entry name" value="Methyltranfer_dom"/>
</dbReference>
<dbReference type="InterPro" id="IPR029063">
    <property type="entry name" value="SAM-dependent_MTases_sf"/>
</dbReference>
<dbReference type="Gene3D" id="3.40.50.150">
    <property type="entry name" value="Vaccinia Virus protein VP39"/>
    <property type="match status" value="1"/>
</dbReference>
<dbReference type="GO" id="GO:0008168">
    <property type="term" value="F:methyltransferase activity"/>
    <property type="evidence" value="ECO:0007669"/>
    <property type="project" value="UniProtKB-KW"/>
</dbReference>
<dbReference type="InterPro" id="IPR048711">
    <property type="entry name" value="WHD_Rv2258c"/>
</dbReference>
<dbReference type="RefSeq" id="WP_379090716.1">
    <property type="nucleotide sequence ID" value="NZ_JBHTJO010000001.1"/>
</dbReference>
<dbReference type="InterPro" id="IPR036388">
    <property type="entry name" value="WH-like_DNA-bd_sf"/>
</dbReference>
<protein>
    <submittedName>
        <fullName evidence="3">Class I SAM-dependent methyltransferase</fullName>
    </submittedName>
</protein>
<dbReference type="GO" id="GO:0032259">
    <property type="term" value="P:methylation"/>
    <property type="evidence" value="ECO:0007669"/>
    <property type="project" value="UniProtKB-KW"/>
</dbReference>
<evidence type="ECO:0000259" key="1">
    <source>
        <dbReference type="Pfam" id="PF13847"/>
    </source>
</evidence>
<keyword evidence="3" id="KW-0808">Transferase</keyword>
<name>A0ABW3JDT1_9HYPH</name>
<dbReference type="PANTHER" id="PTHR45128:SF2">
    <property type="entry name" value="METHYLTRANSFERASE DOMAIN-CONTAINING PROTEIN"/>
    <property type="match status" value="1"/>
</dbReference>
<dbReference type="CDD" id="cd02440">
    <property type="entry name" value="AdoMet_MTases"/>
    <property type="match status" value="1"/>
</dbReference>
<proteinExistence type="predicted"/>
<dbReference type="SUPFAM" id="SSF46785">
    <property type="entry name" value="Winged helix' DNA-binding domain"/>
    <property type="match status" value="1"/>
</dbReference>
<dbReference type="Pfam" id="PF21320">
    <property type="entry name" value="WHD_Rv2258c"/>
    <property type="match status" value="1"/>
</dbReference>
<dbReference type="Proteomes" id="UP001597102">
    <property type="component" value="Unassembled WGS sequence"/>
</dbReference>
<accession>A0ABW3JDT1</accession>
<sequence length="349" mass="36988">MTLNMEKLEPLLHTMVQELGAAATAALVLIGDKLGLYAALAEGGPFSPQELADETGTNERYIREWLACQAASGYVDYDAETGDFSMTPEQAAILADPDSPVNMTGGFYSLAAVFADEPKLVEAFKYGSGIGWGDHSECLFCGTERFFRPGYKAHLVNDWLPALDGVVDTLKAGGKVADVGCGHGVSTAVMAEAFPKSEFTGIDFHAPSIEHAKSHANGQSNLSFEVGQAQDFEGSGYDLVTVFDALHDMGDPVGVASHIRKTLKPGGTLMIVEPLAGDTLAENLNPVGRIYYAFSTNICVPASLNQEVGAALGAQAGEKRLTEVLTEAGFASVRRAAETPFNMILEARA</sequence>
<dbReference type="EMBL" id="JBHTJO010000001">
    <property type="protein sequence ID" value="MFD0987936.1"/>
    <property type="molecule type" value="Genomic_DNA"/>
</dbReference>
<dbReference type="SUPFAM" id="SSF53335">
    <property type="entry name" value="S-adenosyl-L-methionine-dependent methyltransferases"/>
    <property type="match status" value="1"/>
</dbReference>
<evidence type="ECO:0000313" key="3">
    <source>
        <dbReference type="EMBL" id="MFD0987936.1"/>
    </source>
</evidence>
<dbReference type="Pfam" id="PF13847">
    <property type="entry name" value="Methyltransf_31"/>
    <property type="match status" value="1"/>
</dbReference>
<feature type="domain" description="S-adenosylmethionine-dependent methyltransferase Rv2258c-like winged HTH" evidence="2">
    <location>
        <begin position="22"/>
        <end position="95"/>
    </location>
</feature>
<reference evidence="4" key="1">
    <citation type="journal article" date="2019" name="Int. J. Syst. Evol. Microbiol.">
        <title>The Global Catalogue of Microorganisms (GCM) 10K type strain sequencing project: providing services to taxonomists for standard genome sequencing and annotation.</title>
        <authorList>
            <consortium name="The Broad Institute Genomics Platform"/>
            <consortium name="The Broad Institute Genome Sequencing Center for Infectious Disease"/>
            <person name="Wu L."/>
            <person name="Ma J."/>
        </authorList>
    </citation>
    <scope>NUCLEOTIDE SEQUENCE [LARGE SCALE GENOMIC DNA]</scope>
    <source>
        <strain evidence="4">CCUG 61697</strain>
    </source>
</reference>
<keyword evidence="4" id="KW-1185">Reference proteome</keyword>
<dbReference type="InterPro" id="IPR036390">
    <property type="entry name" value="WH_DNA-bd_sf"/>
</dbReference>
<gene>
    <name evidence="3" type="ORF">ACFQ2F_12590</name>
</gene>
<organism evidence="3 4">
    <name type="scientific">Methyloligella solikamskensis</name>
    <dbReference type="NCBI Taxonomy" id="1177756"/>
    <lineage>
        <taxon>Bacteria</taxon>
        <taxon>Pseudomonadati</taxon>
        <taxon>Pseudomonadota</taxon>
        <taxon>Alphaproteobacteria</taxon>
        <taxon>Hyphomicrobiales</taxon>
        <taxon>Hyphomicrobiaceae</taxon>
        <taxon>Methyloligella</taxon>
    </lineage>
</organism>
<feature type="domain" description="Methyltransferase" evidence="1">
    <location>
        <begin position="171"/>
        <end position="291"/>
    </location>
</feature>